<gene>
    <name evidence="8" type="ORF">CCHOA_05745</name>
</gene>
<organism evidence="8 9">
    <name type="scientific">Corynebacterium choanae</name>
    <dbReference type="NCBI Taxonomy" id="1862358"/>
    <lineage>
        <taxon>Bacteria</taxon>
        <taxon>Bacillati</taxon>
        <taxon>Actinomycetota</taxon>
        <taxon>Actinomycetes</taxon>
        <taxon>Mycobacteriales</taxon>
        <taxon>Corynebacteriaceae</taxon>
        <taxon>Corynebacterium</taxon>
    </lineage>
</organism>
<reference evidence="8 9" key="1">
    <citation type="submission" date="2018-11" db="EMBL/GenBank/DDBJ databases">
        <authorList>
            <person name="Kleinhagauer T."/>
            <person name="Glaeser S.P."/>
            <person name="Spergser J."/>
            <person name="Ruckert C."/>
            <person name="Kaempfer P."/>
            <person name="Busse H.-J."/>
        </authorList>
    </citation>
    <scope>NUCLEOTIDE SEQUENCE [LARGE SCALE GENOMIC DNA]</scope>
    <source>
        <strain evidence="8 9">200CH</strain>
    </source>
</reference>
<evidence type="ECO:0000256" key="4">
    <source>
        <dbReference type="ARBA" id="ARBA00023002"/>
    </source>
</evidence>
<keyword evidence="9" id="KW-1185">Reference proteome</keyword>
<sequence length="422" mass="45433">MTDNTCSSAASSIKESFALGDRQRSDACPGVRAMHEATDGYIGRMRFAGGHVTADQWRNLAQLATTFGDGDIHLTTRGNIQIRGISSADQTGFAEQVVHYAMSPSLAHDRMRNIICSPRTPWLHPLAHALDDALLATPATATLAGRTLFALDDGRGDMLHRTPDMAAIATTALVNADSWRDTEFRIVLGGNLTDYIATGEEIPQVITAVATRWAAIRDALWRIGEDTSGEKYQQLVEVVADHAATTTKAIGNDHQWANATDANTPSRENDIIDRFVGWHDEPDGTVTLGAGLPFGKLTATAAELLATAECTTTATCWHTVMLYGLDEAVAEAVVKAGSLHGLVFDRHSPRLSITACTGLPGCEKSLSDVRRDAITLMQQGDPGEYPVHFSGCQRRCGHPAGKYVDYLATSDGEYEVTEPAPQ</sequence>
<feature type="domain" description="Nitrite/Sulfite reductase ferredoxin-like" evidence="7">
    <location>
        <begin position="39"/>
        <end position="90"/>
    </location>
</feature>
<proteinExistence type="predicted"/>
<keyword evidence="6" id="KW-0411">Iron-sulfur</keyword>
<dbReference type="GO" id="GO:0051539">
    <property type="term" value="F:4 iron, 4 sulfur cluster binding"/>
    <property type="evidence" value="ECO:0007669"/>
    <property type="project" value="UniProtKB-KW"/>
</dbReference>
<protein>
    <submittedName>
        <fullName evidence="8">Ferredoxin-nitrite reductase</fullName>
    </submittedName>
</protein>
<dbReference type="SUPFAM" id="SSF56014">
    <property type="entry name" value="Nitrite and sulphite reductase 4Fe-4S domain-like"/>
    <property type="match status" value="2"/>
</dbReference>
<dbReference type="InterPro" id="IPR045854">
    <property type="entry name" value="NO2/SO3_Rdtase_4Fe4S_sf"/>
</dbReference>
<dbReference type="RefSeq" id="WP_123927777.1">
    <property type="nucleotide sequence ID" value="NZ_CP033896.1"/>
</dbReference>
<keyword evidence="4" id="KW-0560">Oxidoreductase</keyword>
<dbReference type="PANTHER" id="PTHR32439">
    <property type="entry name" value="FERREDOXIN--NITRITE REDUCTASE, CHLOROPLASTIC"/>
    <property type="match status" value="1"/>
</dbReference>
<keyword evidence="3" id="KW-0479">Metal-binding</keyword>
<dbReference type="AlphaFoldDB" id="A0A3G6J6I3"/>
<dbReference type="Proteomes" id="UP000269019">
    <property type="component" value="Chromosome"/>
</dbReference>
<keyword evidence="1" id="KW-0004">4Fe-4S</keyword>
<evidence type="ECO:0000256" key="6">
    <source>
        <dbReference type="ARBA" id="ARBA00023014"/>
    </source>
</evidence>
<evidence type="ECO:0000256" key="3">
    <source>
        <dbReference type="ARBA" id="ARBA00022723"/>
    </source>
</evidence>
<evidence type="ECO:0000313" key="8">
    <source>
        <dbReference type="EMBL" id="AZA13549.1"/>
    </source>
</evidence>
<evidence type="ECO:0000256" key="1">
    <source>
        <dbReference type="ARBA" id="ARBA00022485"/>
    </source>
</evidence>
<evidence type="ECO:0000256" key="5">
    <source>
        <dbReference type="ARBA" id="ARBA00023004"/>
    </source>
</evidence>
<dbReference type="EMBL" id="CP033896">
    <property type="protein sequence ID" value="AZA13549.1"/>
    <property type="molecule type" value="Genomic_DNA"/>
</dbReference>
<evidence type="ECO:0000313" key="9">
    <source>
        <dbReference type="Proteomes" id="UP000269019"/>
    </source>
</evidence>
<dbReference type="Gene3D" id="3.90.480.10">
    <property type="entry name" value="Sulfite Reductase Hemoprotein,Domain 2"/>
    <property type="match status" value="1"/>
</dbReference>
<dbReference type="PANTHER" id="PTHR32439:SF9">
    <property type="entry name" value="BLR3264 PROTEIN"/>
    <property type="match status" value="1"/>
</dbReference>
<dbReference type="InterPro" id="IPR051329">
    <property type="entry name" value="NIR_SIR_4Fe-4S"/>
</dbReference>
<evidence type="ECO:0000259" key="7">
    <source>
        <dbReference type="Pfam" id="PF03460"/>
    </source>
</evidence>
<dbReference type="InterPro" id="IPR005117">
    <property type="entry name" value="NiRdtase/SiRdtase_haem-b_fer"/>
</dbReference>
<evidence type="ECO:0000256" key="2">
    <source>
        <dbReference type="ARBA" id="ARBA00022617"/>
    </source>
</evidence>
<dbReference type="GO" id="GO:0016491">
    <property type="term" value="F:oxidoreductase activity"/>
    <property type="evidence" value="ECO:0007669"/>
    <property type="project" value="UniProtKB-KW"/>
</dbReference>
<keyword evidence="5" id="KW-0408">Iron</keyword>
<dbReference type="InterPro" id="IPR036136">
    <property type="entry name" value="Nit/Sulf_reduc_fer-like_dom_sf"/>
</dbReference>
<dbReference type="GO" id="GO:0046872">
    <property type="term" value="F:metal ion binding"/>
    <property type="evidence" value="ECO:0007669"/>
    <property type="project" value="UniProtKB-KW"/>
</dbReference>
<keyword evidence="2" id="KW-0349">Heme</keyword>
<dbReference type="Gene3D" id="3.30.413.10">
    <property type="entry name" value="Sulfite Reductase Hemoprotein, domain 1"/>
    <property type="match status" value="2"/>
</dbReference>
<dbReference type="Pfam" id="PF03460">
    <property type="entry name" value="NIR_SIR_ferr"/>
    <property type="match status" value="1"/>
</dbReference>
<dbReference type="KEGG" id="ccho:CCHOA_05745"/>
<dbReference type="SUPFAM" id="SSF55124">
    <property type="entry name" value="Nitrite/Sulfite reductase N-terminal domain-like"/>
    <property type="match status" value="2"/>
</dbReference>
<dbReference type="OrthoDB" id="105450at2"/>
<name>A0A3G6J6I3_9CORY</name>
<accession>A0A3G6J6I3</accession>